<feature type="transmembrane region" description="Helical" evidence="1">
    <location>
        <begin position="52"/>
        <end position="72"/>
    </location>
</feature>
<dbReference type="GO" id="GO:0006629">
    <property type="term" value="P:lipid metabolic process"/>
    <property type="evidence" value="ECO:0007669"/>
    <property type="project" value="InterPro"/>
</dbReference>
<sequence>MDKQNQKELRKQIAPYEKSSTKNSVRQMINTLVPFFALWILAYVSISYSYLITLAITAVAAGFLVRAFIIFHDCCHGSFFKNKRANNIIGTITGIMTFCPYEQWKHSHNVHHATNSNLNKRGTGDVWVLTVDEYMSSSFWTRLGYRLYRNPITMFIIGPIYVFLIQYRFNRKDARKKERVNTYITNIALVAIITLFSLTIGFKTFLMIQGPIFLISGILGVWLFYVQHQFEDSYFETEENWDYVKAALQGSSYYKLPKVLQWITGNIGYHHIHHLSSRIPNYYLEEVHNKNEVLQDVPTINLPKSLESLKFKLWDEENKKFVSFKRVKQVKEKIKNAYSTPNKEQTS</sequence>
<feature type="transmembrane region" description="Helical" evidence="1">
    <location>
        <begin position="208"/>
        <end position="226"/>
    </location>
</feature>
<dbReference type="InterPro" id="IPR005804">
    <property type="entry name" value="FA_desaturase_dom"/>
</dbReference>
<feature type="transmembrane region" description="Helical" evidence="1">
    <location>
        <begin position="181"/>
        <end position="202"/>
    </location>
</feature>
<keyword evidence="1" id="KW-1133">Transmembrane helix</keyword>
<feature type="domain" description="Fatty acid desaturase" evidence="2">
    <location>
        <begin position="56"/>
        <end position="290"/>
    </location>
</feature>
<keyword evidence="1" id="KW-0812">Transmembrane</keyword>
<keyword evidence="4" id="KW-1185">Reference proteome</keyword>
<feature type="transmembrane region" description="Helical" evidence="1">
    <location>
        <begin position="84"/>
        <end position="104"/>
    </location>
</feature>
<dbReference type="GO" id="GO:0016020">
    <property type="term" value="C:membrane"/>
    <property type="evidence" value="ECO:0007669"/>
    <property type="project" value="TreeGrafter"/>
</dbReference>
<evidence type="ECO:0000259" key="2">
    <source>
        <dbReference type="Pfam" id="PF00487"/>
    </source>
</evidence>
<accession>A0A263BV01</accession>
<dbReference type="PANTHER" id="PTHR19353">
    <property type="entry name" value="FATTY ACID DESATURASE 2"/>
    <property type="match status" value="1"/>
</dbReference>
<dbReference type="RefSeq" id="WP_094923981.1">
    <property type="nucleotide sequence ID" value="NZ_NPIA01000003.1"/>
</dbReference>
<reference evidence="4" key="1">
    <citation type="submission" date="2017-08" db="EMBL/GenBank/DDBJ databases">
        <authorList>
            <person name="Huang Z."/>
        </authorList>
    </citation>
    <scope>NUCLEOTIDE SEQUENCE [LARGE SCALE GENOMIC DNA]</scope>
    <source>
        <strain evidence="4">SA5d-4</strain>
    </source>
</reference>
<dbReference type="EMBL" id="NPIA01000003">
    <property type="protein sequence ID" value="OZM57372.1"/>
    <property type="molecule type" value="Genomic_DNA"/>
</dbReference>
<dbReference type="InterPro" id="IPR012171">
    <property type="entry name" value="Fatty_acid_desaturase"/>
</dbReference>
<dbReference type="PANTHER" id="PTHR19353:SF73">
    <property type="entry name" value="FATTY ACID DESATURASE"/>
    <property type="match status" value="1"/>
</dbReference>
<dbReference type="Pfam" id="PF00487">
    <property type="entry name" value="FA_desaturase"/>
    <property type="match status" value="1"/>
</dbReference>
<keyword evidence="1" id="KW-0472">Membrane</keyword>
<evidence type="ECO:0000256" key="1">
    <source>
        <dbReference type="SAM" id="Phobius"/>
    </source>
</evidence>
<evidence type="ECO:0000313" key="3">
    <source>
        <dbReference type="EMBL" id="OZM57372.1"/>
    </source>
</evidence>
<gene>
    <name evidence="3" type="ORF">CIB95_07885</name>
</gene>
<protein>
    <submittedName>
        <fullName evidence="3">Fatty acid desaturase</fullName>
    </submittedName>
</protein>
<feature type="transmembrane region" description="Helical" evidence="1">
    <location>
        <begin position="28"/>
        <end position="46"/>
    </location>
</feature>
<evidence type="ECO:0000313" key="4">
    <source>
        <dbReference type="Proteomes" id="UP000217083"/>
    </source>
</evidence>
<dbReference type="Proteomes" id="UP000217083">
    <property type="component" value="Unassembled WGS sequence"/>
</dbReference>
<name>A0A263BV01_9BACI</name>
<comment type="caution">
    <text evidence="3">The sequence shown here is derived from an EMBL/GenBank/DDBJ whole genome shotgun (WGS) entry which is preliminary data.</text>
</comment>
<feature type="transmembrane region" description="Helical" evidence="1">
    <location>
        <begin position="152"/>
        <end position="169"/>
    </location>
</feature>
<dbReference type="AlphaFoldDB" id="A0A263BV01"/>
<dbReference type="GO" id="GO:0016717">
    <property type="term" value="F:oxidoreductase activity, acting on paired donors, with oxidation of a pair of donors resulting in the reduction of molecular oxygen to two molecules of water"/>
    <property type="evidence" value="ECO:0007669"/>
    <property type="project" value="TreeGrafter"/>
</dbReference>
<dbReference type="CDD" id="cd03507">
    <property type="entry name" value="Delta12-FADS-like"/>
    <property type="match status" value="1"/>
</dbReference>
<organism evidence="3 4">
    <name type="scientific">Lottiidibacillus patelloidae</name>
    <dbReference type="NCBI Taxonomy" id="2670334"/>
    <lineage>
        <taxon>Bacteria</taxon>
        <taxon>Bacillati</taxon>
        <taxon>Bacillota</taxon>
        <taxon>Bacilli</taxon>
        <taxon>Bacillales</taxon>
        <taxon>Bacillaceae</taxon>
        <taxon>Lottiidibacillus</taxon>
    </lineage>
</organism>
<reference evidence="3 4" key="2">
    <citation type="submission" date="2017-09" db="EMBL/GenBank/DDBJ databases">
        <title>Bacillus patelloidae sp. nov., isolated from the intestinal tract of a marine limpet.</title>
        <authorList>
            <person name="Liu R."/>
            <person name="Dong C."/>
            <person name="Shao Z."/>
        </authorList>
    </citation>
    <scope>NUCLEOTIDE SEQUENCE [LARGE SCALE GENOMIC DNA]</scope>
    <source>
        <strain evidence="3 4">SA5d-4</strain>
    </source>
</reference>
<proteinExistence type="predicted"/>